<dbReference type="KEGG" id="kfl:Kfla_3633"/>
<dbReference type="STRING" id="479435.Kfla_3633"/>
<evidence type="ECO:0000259" key="1">
    <source>
        <dbReference type="PROSITE" id="PS51186"/>
    </source>
</evidence>
<evidence type="ECO:0000313" key="2">
    <source>
        <dbReference type="EMBL" id="ADB32689.1"/>
    </source>
</evidence>
<dbReference type="GO" id="GO:0016747">
    <property type="term" value="F:acyltransferase activity, transferring groups other than amino-acyl groups"/>
    <property type="evidence" value="ECO:0007669"/>
    <property type="project" value="InterPro"/>
</dbReference>
<name>D2PMY7_KRIFD</name>
<organism evidence="2 3">
    <name type="scientific">Kribbella flavida (strain DSM 17836 / JCM 10339 / NBRC 14399)</name>
    <dbReference type="NCBI Taxonomy" id="479435"/>
    <lineage>
        <taxon>Bacteria</taxon>
        <taxon>Bacillati</taxon>
        <taxon>Actinomycetota</taxon>
        <taxon>Actinomycetes</taxon>
        <taxon>Propionibacteriales</taxon>
        <taxon>Kribbellaceae</taxon>
        <taxon>Kribbella</taxon>
    </lineage>
</organism>
<dbReference type="HOGENOM" id="CLU_086660_0_0_11"/>
<dbReference type="InterPro" id="IPR000182">
    <property type="entry name" value="GNAT_dom"/>
</dbReference>
<feature type="domain" description="N-acetyltransferase" evidence="1">
    <location>
        <begin position="118"/>
        <end position="262"/>
    </location>
</feature>
<dbReference type="SUPFAM" id="SSF55729">
    <property type="entry name" value="Acyl-CoA N-acyltransferases (Nat)"/>
    <property type="match status" value="1"/>
</dbReference>
<gene>
    <name evidence="2" type="ordered locus">Kfla_3633</name>
</gene>
<reference evidence="3" key="1">
    <citation type="submission" date="2009-09" db="EMBL/GenBank/DDBJ databases">
        <title>The complete genome of Kribbella flavida DSM 17836.</title>
        <authorList>
            <consortium name="US DOE Joint Genome Institute (JGI-PGF)"/>
            <person name="Lucas S."/>
            <person name="Copeland A."/>
            <person name="Lapidus A."/>
            <person name="Glavina del Rio T."/>
            <person name="Dalin E."/>
            <person name="Tice H."/>
            <person name="Bruce D."/>
            <person name="Goodwin L."/>
            <person name="Pitluck S."/>
            <person name="Kyrpides N."/>
            <person name="Mavromatis K."/>
            <person name="Ivanova N."/>
            <person name="Saunders E."/>
            <person name="Brettin T."/>
            <person name="Detter J.C."/>
            <person name="Han C."/>
            <person name="Larimer F."/>
            <person name="Land M."/>
            <person name="Hauser L."/>
            <person name="Markowitz V."/>
            <person name="Cheng J.-F."/>
            <person name="Hugenholtz P."/>
            <person name="Woyke T."/>
            <person name="Wu D."/>
            <person name="Pukall R."/>
            <person name="Klenk H.-P."/>
            <person name="Eisen J.A."/>
        </authorList>
    </citation>
    <scope>NUCLEOTIDE SEQUENCE [LARGE SCALE GENOMIC DNA]</scope>
    <source>
        <strain evidence="3">DSM 17836 / JCM 10339 / NBRC 14399</strain>
    </source>
</reference>
<dbReference type="Gene3D" id="3.40.630.30">
    <property type="match status" value="1"/>
</dbReference>
<keyword evidence="2" id="KW-0808">Transferase</keyword>
<dbReference type="InterPro" id="IPR016181">
    <property type="entry name" value="Acyl_CoA_acyltransferase"/>
</dbReference>
<evidence type="ECO:0000313" key="3">
    <source>
        <dbReference type="Proteomes" id="UP000007967"/>
    </source>
</evidence>
<reference evidence="2 3" key="2">
    <citation type="journal article" date="2010" name="Stand. Genomic Sci.">
        <title>Complete genome sequence of Kribbella flavida type strain (IFO 14399).</title>
        <authorList>
            <person name="Pukall R."/>
            <person name="Lapidus A."/>
            <person name="Glavina Del Rio T."/>
            <person name="Copeland A."/>
            <person name="Tice H."/>
            <person name="Cheng J.-F."/>
            <person name="Lucas S."/>
            <person name="Chen F."/>
            <person name="Nolan M."/>
            <person name="LaButti K."/>
            <person name="Pati A."/>
            <person name="Ivanova N."/>
            <person name="Mavrommatis K."/>
            <person name="Mikhailova N."/>
            <person name="Pitluck S."/>
            <person name="Bruce D."/>
            <person name="Goodwin L."/>
            <person name="Land M."/>
            <person name="Hauser L."/>
            <person name="Chang Y.-J."/>
            <person name="Jeffries C.D."/>
            <person name="Chen A."/>
            <person name="Palaniappan K."/>
            <person name="Chain P."/>
            <person name="Rohde M."/>
            <person name="Goeker M."/>
            <person name="Bristow J."/>
            <person name="Eisen J.A."/>
            <person name="Markowitz V."/>
            <person name="Hugenholtz P."/>
            <person name="Kyrpides N.C."/>
            <person name="Klenk H.-P."/>
            <person name="Brettin T."/>
        </authorList>
    </citation>
    <scope>NUCLEOTIDE SEQUENCE [LARGE SCALE GENOMIC DNA]</scope>
    <source>
        <strain evidence="3">DSM 17836 / JCM 10339 / NBRC 14399</strain>
    </source>
</reference>
<dbReference type="PROSITE" id="PS51186">
    <property type="entry name" value="GNAT"/>
    <property type="match status" value="1"/>
</dbReference>
<dbReference type="AlphaFoldDB" id="D2PMY7"/>
<dbReference type="eggNOG" id="COG0456">
    <property type="taxonomic scope" value="Bacteria"/>
</dbReference>
<accession>D2PMY7</accession>
<keyword evidence="3" id="KW-1185">Reference proteome</keyword>
<dbReference type="OrthoDB" id="9797456at2"/>
<protein>
    <submittedName>
        <fullName evidence="2">GCN5-related N-acetyltransferase</fullName>
    </submittedName>
</protein>
<sequence>MQIKSLGYRTDLLLLRLSGSELTDAGDHVVVRTPANPTFWWGNYLLFRSPFAPGDLSRRLETFETAFPEARHVAFGIDSVDGVVGADNELREAGFEIERSTVMTAQAVLPPARPNTTSAYRFLDRDDDWEQLVGLTLACSPMEIEGYEQFNRRKVAAERRLVQDGHGQWFGAFDGDRLQASLGLVTDGSGVARFQNVQTHPDDRSRGIASTLVHRASTYGLTALGAETLVMVADPEYLAIGLYRALGFEDTEQQVQLTRPAP</sequence>
<proteinExistence type="predicted"/>
<dbReference type="CDD" id="cd04301">
    <property type="entry name" value="NAT_SF"/>
    <property type="match status" value="1"/>
</dbReference>
<dbReference type="RefSeq" id="WP_012921245.1">
    <property type="nucleotide sequence ID" value="NC_013729.1"/>
</dbReference>
<dbReference type="Proteomes" id="UP000007967">
    <property type="component" value="Chromosome"/>
</dbReference>
<dbReference type="Pfam" id="PF00583">
    <property type="entry name" value="Acetyltransf_1"/>
    <property type="match status" value="1"/>
</dbReference>
<dbReference type="EMBL" id="CP001736">
    <property type="protein sequence ID" value="ADB32689.1"/>
    <property type="molecule type" value="Genomic_DNA"/>
</dbReference>